<reference evidence="1" key="1">
    <citation type="submission" date="2016-06" db="EMBL/GenBank/DDBJ databases">
        <title>Pandoraea oxalativorans DSM 23570 Genome Sequencing.</title>
        <authorList>
            <person name="Ee R."/>
            <person name="Lim Y.-L."/>
            <person name="Yong D."/>
            <person name="Yin W.-F."/>
            <person name="Chan K.-G."/>
        </authorList>
    </citation>
    <scope>NUCLEOTIDE SEQUENCE</scope>
    <source>
        <strain evidence="1">DSM 23570</strain>
        <plasmid evidence="1">pPO70-2</plasmid>
    </source>
</reference>
<dbReference type="AlphaFoldDB" id="A0A192B131"/>
<evidence type="ECO:0000313" key="1">
    <source>
        <dbReference type="EMBL" id="ANJ86813.1"/>
    </source>
</evidence>
<name>A0A192B131_9BURK</name>
<keyword evidence="2" id="KW-1185">Reference proteome</keyword>
<protein>
    <submittedName>
        <fullName evidence="1">Uncharacterized protein</fullName>
    </submittedName>
</protein>
<dbReference type="EMBL" id="CP011519">
    <property type="protein sequence ID" value="ANJ86813.1"/>
    <property type="molecule type" value="Genomic_DNA"/>
</dbReference>
<dbReference type="KEGG" id="pox:MB84_31580"/>
<dbReference type="Proteomes" id="UP000035050">
    <property type="component" value="Plasmid pPO70-2"/>
</dbReference>
<organism evidence="1 2">
    <name type="scientific">Pandoraea oxalativorans</name>
    <dbReference type="NCBI Taxonomy" id="573737"/>
    <lineage>
        <taxon>Bacteria</taxon>
        <taxon>Pseudomonadati</taxon>
        <taxon>Pseudomonadota</taxon>
        <taxon>Betaproteobacteria</taxon>
        <taxon>Burkholderiales</taxon>
        <taxon>Burkholderiaceae</taxon>
        <taxon>Pandoraea</taxon>
    </lineage>
</organism>
<keyword evidence="1" id="KW-0614">Plasmid</keyword>
<evidence type="ECO:0000313" key="2">
    <source>
        <dbReference type="Proteomes" id="UP000035050"/>
    </source>
</evidence>
<sequence length="121" mass="12951">MNRSAEVPCVGYIDLVFFDGLMNEAVCLGGAGFISESEDKLAWENVPAFSGYSSFQADRKDANGDIIEEKSVSAETCEALMGQPISDLISMGLAKLKAELAFGLSCSHGDTAKHIPHLLHL</sequence>
<proteinExistence type="predicted"/>
<geneLocation type="plasmid" evidence="1 2">
    <name>pPO70-2</name>
</geneLocation>
<gene>
    <name evidence="1" type="ORF">MB84_31580</name>
</gene>
<accession>A0A192B131</accession>